<evidence type="ECO:0000313" key="2">
    <source>
        <dbReference type="Proteomes" id="UP000254051"/>
    </source>
</evidence>
<sequence>MHLADTYFNDTSLGAARIAGGNKIHIDNK</sequence>
<keyword evidence="2" id="KW-1185">Reference proteome</keyword>
<dbReference type="Proteomes" id="UP000254051">
    <property type="component" value="Unassembled WGS sequence"/>
</dbReference>
<reference evidence="2" key="1">
    <citation type="submission" date="2017-07" db="EMBL/GenBank/DDBJ databases">
        <authorList>
            <person name="Varghese N."/>
            <person name="Submissions S."/>
        </authorList>
    </citation>
    <scope>NUCLEOTIDE SEQUENCE [LARGE SCALE GENOMIC DNA]</scope>
    <source>
        <strain evidence="2">NLAE-zl-C134</strain>
    </source>
</reference>
<accession>A0A315ZVT5</accession>
<protein>
    <submittedName>
        <fullName evidence="1">Uncharacterized protein</fullName>
    </submittedName>
</protein>
<gene>
    <name evidence="1" type="ORF">SAMN05216529_10655</name>
</gene>
<proteinExistence type="predicted"/>
<organism evidence="1 2">
    <name type="scientific">Faecalicatena contorta</name>
    <dbReference type="NCBI Taxonomy" id="39482"/>
    <lineage>
        <taxon>Bacteria</taxon>
        <taxon>Bacillati</taxon>
        <taxon>Bacillota</taxon>
        <taxon>Clostridia</taxon>
        <taxon>Lachnospirales</taxon>
        <taxon>Lachnospiraceae</taxon>
        <taxon>Faecalicatena</taxon>
    </lineage>
</organism>
<name>A0A315ZVT5_9FIRM</name>
<evidence type="ECO:0000313" key="1">
    <source>
        <dbReference type="EMBL" id="SUQ14363.1"/>
    </source>
</evidence>
<dbReference type="AlphaFoldDB" id="A0A315ZVT5"/>
<dbReference type="EMBL" id="UHJJ01000006">
    <property type="protein sequence ID" value="SUQ14363.1"/>
    <property type="molecule type" value="Genomic_DNA"/>
</dbReference>